<dbReference type="InterPro" id="IPR037175">
    <property type="entry name" value="KFase_sf"/>
</dbReference>
<reference evidence="1 2" key="1">
    <citation type="submission" date="2010-11" db="EMBL/GenBank/DDBJ databases">
        <title>Complete sequence of Halanaerobium sp. sapolanicus.</title>
        <authorList>
            <consortium name="US DOE Joint Genome Institute"/>
            <person name="Lucas S."/>
            <person name="Copeland A."/>
            <person name="Lapidus A."/>
            <person name="Cheng J.-F."/>
            <person name="Bruce D."/>
            <person name="Goodwin L."/>
            <person name="Pitluck S."/>
            <person name="Davenport K."/>
            <person name="Detter J.C."/>
            <person name="Han C."/>
            <person name="Tapia R."/>
            <person name="Land M."/>
            <person name="Hauser L."/>
            <person name="Jeffries C."/>
            <person name="Kyrpides N."/>
            <person name="Ivanova N."/>
            <person name="Mikhailova N."/>
            <person name="Begemann M.B."/>
            <person name="Mormile M.R."/>
            <person name="Wall J.D."/>
            <person name="Elias D.A."/>
            <person name="Woyke T."/>
        </authorList>
    </citation>
    <scope>NUCLEOTIDE SEQUENCE [LARGE SCALE GENOMIC DNA]</scope>
    <source>
        <strain evidence="2">sapolanicus</strain>
    </source>
</reference>
<protein>
    <submittedName>
        <fullName evidence="1">Cyclase family protein</fullName>
    </submittedName>
</protein>
<reference evidence="1 2" key="2">
    <citation type="journal article" date="2011" name="J. Bacteriol.">
        <title>Complete Genome Sequence of the Haloalkaliphilic, Hydrogen Producing Halanaerobium hydrogenoformans.</title>
        <authorList>
            <person name="Brown S.D."/>
            <person name="Begemann M.B."/>
            <person name="Mormile M.R."/>
            <person name="Wall J.D."/>
            <person name="Han C.S."/>
            <person name="Goodwin L.A."/>
            <person name="Pitluck S."/>
            <person name="Land M.L."/>
            <person name="Hauser L.J."/>
            <person name="Elias D.A."/>
        </authorList>
    </citation>
    <scope>NUCLEOTIDE SEQUENCE [LARGE SCALE GENOMIC DNA]</scope>
    <source>
        <strain evidence="2">sapolanicus</strain>
    </source>
</reference>
<dbReference type="STRING" id="656519.Halsa_0821"/>
<sequence length="218" mass="24754">MYDISMTIKEDMLVYKGKDEIRPELKIVRDYSDGDAHESELKMNVHTGTHIDAPLHMLEDGENSNIFLQENPFYNAQLIDLTKVEEKITAADLKEYQIKNNVFLILKTRNSAKDYLEKTPEKFIYLAKSGAEYLLEKNLRGIGIDSNGIERNQSDHPTHKNLLKNGVIILEGLRLNDVPAGDYVLLLALLKVANSDGLPARAHLFEKGEIEKLLNSFN</sequence>
<dbReference type="PANTHER" id="PTHR31118">
    <property type="entry name" value="CYCLASE-LIKE PROTEIN 2"/>
    <property type="match status" value="1"/>
</dbReference>
<dbReference type="AlphaFoldDB" id="E4RN51"/>
<keyword evidence="2" id="KW-1185">Reference proteome</keyword>
<dbReference type="GO" id="GO:0004061">
    <property type="term" value="F:arylformamidase activity"/>
    <property type="evidence" value="ECO:0007669"/>
    <property type="project" value="InterPro"/>
</dbReference>
<dbReference type="SUPFAM" id="SSF102198">
    <property type="entry name" value="Putative cyclase"/>
    <property type="match status" value="1"/>
</dbReference>
<proteinExistence type="predicted"/>
<dbReference type="Proteomes" id="UP000007434">
    <property type="component" value="Chromosome"/>
</dbReference>
<dbReference type="GO" id="GO:0019441">
    <property type="term" value="P:L-tryptophan catabolic process to kynurenine"/>
    <property type="evidence" value="ECO:0007669"/>
    <property type="project" value="InterPro"/>
</dbReference>
<dbReference type="PANTHER" id="PTHR31118:SF12">
    <property type="entry name" value="CYCLASE-LIKE PROTEIN 2"/>
    <property type="match status" value="1"/>
</dbReference>
<gene>
    <name evidence="1" type="ordered locus">Halsa_0821</name>
</gene>
<dbReference type="HOGENOM" id="CLU_030671_3_1_9"/>
<dbReference type="InterPro" id="IPR007325">
    <property type="entry name" value="KFase/CYL"/>
</dbReference>
<dbReference type="RefSeq" id="WP_013405359.1">
    <property type="nucleotide sequence ID" value="NC_014654.1"/>
</dbReference>
<organism evidence="1 2">
    <name type="scientific">Halanaerobium hydrogeniformans</name>
    <name type="common">Halanaerobium sp. (strain sapolanicus)</name>
    <dbReference type="NCBI Taxonomy" id="656519"/>
    <lineage>
        <taxon>Bacteria</taxon>
        <taxon>Bacillati</taxon>
        <taxon>Bacillota</taxon>
        <taxon>Clostridia</taxon>
        <taxon>Halanaerobiales</taxon>
        <taxon>Halanaerobiaceae</taxon>
        <taxon>Halanaerobium</taxon>
    </lineage>
</organism>
<dbReference type="Pfam" id="PF04199">
    <property type="entry name" value="Cyclase"/>
    <property type="match status" value="1"/>
</dbReference>
<dbReference type="eggNOG" id="COG1878">
    <property type="taxonomic scope" value="Bacteria"/>
</dbReference>
<dbReference type="EMBL" id="CP002304">
    <property type="protein sequence ID" value="ADQ14268.1"/>
    <property type="molecule type" value="Genomic_DNA"/>
</dbReference>
<dbReference type="OrthoDB" id="9796085at2"/>
<dbReference type="KEGG" id="has:Halsa_0821"/>
<evidence type="ECO:0000313" key="2">
    <source>
        <dbReference type="Proteomes" id="UP000007434"/>
    </source>
</evidence>
<dbReference type="Gene3D" id="3.50.30.50">
    <property type="entry name" value="Putative cyclase"/>
    <property type="match status" value="1"/>
</dbReference>
<accession>E4RN51</accession>
<name>E4RN51_HALHG</name>
<evidence type="ECO:0000313" key="1">
    <source>
        <dbReference type="EMBL" id="ADQ14268.1"/>
    </source>
</evidence>